<organism evidence="2 3">
    <name type="scientific">Pseudobythopirellula maris</name>
    <dbReference type="NCBI Taxonomy" id="2527991"/>
    <lineage>
        <taxon>Bacteria</taxon>
        <taxon>Pseudomonadati</taxon>
        <taxon>Planctomycetota</taxon>
        <taxon>Planctomycetia</taxon>
        <taxon>Pirellulales</taxon>
        <taxon>Lacipirellulaceae</taxon>
        <taxon>Pseudobythopirellula</taxon>
    </lineage>
</organism>
<sequence length="187" mass="19562" precursor="true">MARIRIHAWLALVACAACATTLAAAPLGPVAKPLAEPGPDAYAIRPINSLGVGIGAKPGVLPTNYAAEHGVASPSPLASARSWPITCYHWAASASRSNPLYFEEVNAERYGYACGCLQPVVSTVHFFGTVPYLPYLMASDCPRECVYTLGHYRPGSCAPYRSHGWPVDLLGAAAEGGAVAGLILLVP</sequence>
<proteinExistence type="predicted"/>
<keyword evidence="3" id="KW-1185">Reference proteome</keyword>
<comment type="caution">
    <text evidence="2">The sequence shown here is derived from an EMBL/GenBank/DDBJ whole genome shotgun (WGS) entry which is preliminary data.</text>
</comment>
<keyword evidence="1" id="KW-0732">Signal</keyword>
<evidence type="ECO:0000256" key="1">
    <source>
        <dbReference type="SAM" id="SignalP"/>
    </source>
</evidence>
<evidence type="ECO:0000313" key="3">
    <source>
        <dbReference type="Proteomes" id="UP000315440"/>
    </source>
</evidence>
<gene>
    <name evidence="2" type="ORF">Mal64_02550</name>
</gene>
<feature type="chain" id="PRO_5022955198" evidence="1">
    <location>
        <begin position="20"/>
        <end position="187"/>
    </location>
</feature>
<dbReference type="RefSeq" id="WP_146395916.1">
    <property type="nucleotide sequence ID" value="NZ_SJPQ01000001.1"/>
</dbReference>
<dbReference type="Proteomes" id="UP000315440">
    <property type="component" value="Unassembled WGS sequence"/>
</dbReference>
<name>A0A5C5ZUK4_9BACT</name>
<dbReference type="EMBL" id="SJPQ01000001">
    <property type="protein sequence ID" value="TWT89873.1"/>
    <property type="molecule type" value="Genomic_DNA"/>
</dbReference>
<accession>A0A5C5ZUK4</accession>
<feature type="signal peptide" evidence="1">
    <location>
        <begin position="1"/>
        <end position="19"/>
    </location>
</feature>
<evidence type="ECO:0000313" key="2">
    <source>
        <dbReference type="EMBL" id="TWT89873.1"/>
    </source>
</evidence>
<dbReference type="OrthoDB" id="288935at2"/>
<reference evidence="2 3" key="1">
    <citation type="submission" date="2019-02" db="EMBL/GenBank/DDBJ databases">
        <title>Deep-cultivation of Planctomycetes and their phenomic and genomic characterization uncovers novel biology.</title>
        <authorList>
            <person name="Wiegand S."/>
            <person name="Jogler M."/>
            <person name="Boedeker C."/>
            <person name="Pinto D."/>
            <person name="Vollmers J."/>
            <person name="Rivas-Marin E."/>
            <person name="Kohn T."/>
            <person name="Peeters S.H."/>
            <person name="Heuer A."/>
            <person name="Rast P."/>
            <person name="Oberbeckmann S."/>
            <person name="Bunk B."/>
            <person name="Jeske O."/>
            <person name="Meyerdierks A."/>
            <person name="Storesund J.E."/>
            <person name="Kallscheuer N."/>
            <person name="Luecker S."/>
            <person name="Lage O.M."/>
            <person name="Pohl T."/>
            <person name="Merkel B.J."/>
            <person name="Hornburger P."/>
            <person name="Mueller R.-W."/>
            <person name="Bruemmer F."/>
            <person name="Labrenz M."/>
            <person name="Spormann A.M."/>
            <person name="Op Den Camp H."/>
            <person name="Overmann J."/>
            <person name="Amann R."/>
            <person name="Jetten M.S.M."/>
            <person name="Mascher T."/>
            <person name="Medema M.H."/>
            <person name="Devos D.P."/>
            <person name="Kaster A.-K."/>
            <person name="Ovreas L."/>
            <person name="Rohde M."/>
            <person name="Galperin M.Y."/>
            <person name="Jogler C."/>
        </authorList>
    </citation>
    <scope>NUCLEOTIDE SEQUENCE [LARGE SCALE GENOMIC DNA]</scope>
    <source>
        <strain evidence="2 3">Mal64</strain>
    </source>
</reference>
<protein>
    <submittedName>
        <fullName evidence="2">Uncharacterized protein</fullName>
    </submittedName>
</protein>
<dbReference type="AlphaFoldDB" id="A0A5C5ZUK4"/>